<comment type="caution">
    <text evidence="8">The sequence shown here is derived from an EMBL/GenBank/DDBJ whole genome shotgun (WGS) entry which is preliminary data.</text>
</comment>
<feature type="transmembrane region" description="Helical" evidence="7">
    <location>
        <begin position="418"/>
        <end position="437"/>
    </location>
</feature>
<keyword evidence="5 7" id="KW-0472">Membrane</keyword>
<protein>
    <submittedName>
        <fullName evidence="8">Putative major facilitator superfamily domain general substrate transporter</fullName>
    </submittedName>
</protein>
<keyword evidence="2" id="KW-1003">Cell membrane</keyword>
<feature type="transmembrane region" description="Helical" evidence="7">
    <location>
        <begin position="147"/>
        <end position="167"/>
    </location>
</feature>
<dbReference type="Gene3D" id="1.20.1250.20">
    <property type="entry name" value="MFS general substrate transporter like domains"/>
    <property type="match status" value="1"/>
</dbReference>
<dbReference type="PANTHER" id="PTHR23513">
    <property type="entry name" value="INTEGRAL MEMBRANE EFFLUX PROTEIN-RELATED"/>
    <property type="match status" value="1"/>
</dbReference>
<feature type="transmembrane region" description="Helical" evidence="7">
    <location>
        <begin position="188"/>
        <end position="209"/>
    </location>
</feature>
<gene>
    <name evidence="8" type="ORF">UCRPC4_g04907</name>
</gene>
<accession>A0A0G2G3N8</accession>
<evidence type="ECO:0000256" key="1">
    <source>
        <dbReference type="ARBA" id="ARBA00004651"/>
    </source>
</evidence>
<dbReference type="OrthoDB" id="5344169at2759"/>
<evidence type="ECO:0000256" key="7">
    <source>
        <dbReference type="SAM" id="Phobius"/>
    </source>
</evidence>
<feature type="transmembrane region" description="Helical" evidence="7">
    <location>
        <begin position="458"/>
        <end position="480"/>
    </location>
</feature>
<dbReference type="AlphaFoldDB" id="A0A0G2G3N8"/>
<keyword evidence="3 7" id="KW-0812">Transmembrane</keyword>
<feature type="transmembrane region" description="Helical" evidence="7">
    <location>
        <begin position="251"/>
        <end position="273"/>
    </location>
</feature>
<dbReference type="GO" id="GO:0005886">
    <property type="term" value="C:plasma membrane"/>
    <property type="evidence" value="ECO:0007669"/>
    <property type="project" value="UniProtKB-SubCell"/>
</dbReference>
<evidence type="ECO:0000256" key="5">
    <source>
        <dbReference type="ARBA" id="ARBA00023136"/>
    </source>
</evidence>
<sequence>MAGEKFSIFETWSLFTSTEKRNIAIYIAGIMLYKFGLEAFNGSITALATNRYDWDAEVSGTTPKTFERVGLLQGLNQAFQCVGAILIAPLIKRFPTKIVLSAAVLVFGLFTAILLIVDAATGGRIKPDGADKDDYSYYGSYNTDGMIPIYCVTGIAYGMVELIRRVIPRDIVGGNVQKLRRMDAMVHIFYEISGTSGAFCTALGLIPALGNNMSFIITPILFTCAAAVWYFVSDFNFAARKDLSSIDQGSYFKQVFVGFILFFKSVFVGGKLILSTRRFMWLLPAYSIALYAHRYLENGIAPIIAKRYLGNSAWSQIMVGGSNFGELCGAAFVFFFTNLVRTPIPWLRLDALLLMIVWYLPYWYPPQDQVRYAWIVAATFLPISFGWAAGDVSLAAYIQAALARKEDEAEDVSSLGAVMSFLYSTYIVIYAICNPLLGRYADAVYARNEDTGGRVNGAIRNLAGVQFTIIAVVVIGSSFVPRGAFAFNPKDLYGESLDRDLNLNSPVEDSVAGDFEKEKKGLKLEEVHGSDEDNPIQAGVVGGATGVAGTLRTPRPSQDHLPVSKA</sequence>
<feature type="transmembrane region" description="Helical" evidence="7">
    <location>
        <begin position="215"/>
        <end position="239"/>
    </location>
</feature>
<evidence type="ECO:0000313" key="8">
    <source>
        <dbReference type="EMBL" id="KKY18438.1"/>
    </source>
</evidence>
<feature type="region of interest" description="Disordered" evidence="6">
    <location>
        <begin position="526"/>
        <end position="566"/>
    </location>
</feature>
<evidence type="ECO:0000313" key="9">
    <source>
        <dbReference type="Proteomes" id="UP000053317"/>
    </source>
</evidence>
<reference evidence="8 9" key="2">
    <citation type="submission" date="2015-05" db="EMBL/GenBank/DDBJ databases">
        <authorList>
            <person name="Morales-Cruz A."/>
            <person name="Amrine K.C."/>
            <person name="Cantu D."/>
        </authorList>
    </citation>
    <scope>NUCLEOTIDE SEQUENCE [LARGE SCALE GENOMIC DNA]</scope>
    <source>
        <strain evidence="8">UCRPC4</strain>
    </source>
</reference>
<evidence type="ECO:0000256" key="6">
    <source>
        <dbReference type="SAM" id="MobiDB-lite"/>
    </source>
</evidence>
<feature type="transmembrane region" description="Helical" evidence="7">
    <location>
        <begin position="317"/>
        <end position="340"/>
    </location>
</feature>
<evidence type="ECO:0000256" key="2">
    <source>
        <dbReference type="ARBA" id="ARBA00022475"/>
    </source>
</evidence>
<name>A0A0G2G3N8_PHACM</name>
<keyword evidence="9" id="KW-1185">Reference proteome</keyword>
<keyword evidence="4 7" id="KW-1133">Transmembrane helix</keyword>
<feature type="transmembrane region" description="Helical" evidence="7">
    <location>
        <begin position="23"/>
        <end position="49"/>
    </location>
</feature>
<evidence type="ECO:0000256" key="3">
    <source>
        <dbReference type="ARBA" id="ARBA00022692"/>
    </source>
</evidence>
<organism evidence="8 9">
    <name type="scientific">Phaeomoniella chlamydospora</name>
    <name type="common">Phaeoacremonium chlamydosporum</name>
    <dbReference type="NCBI Taxonomy" id="158046"/>
    <lineage>
        <taxon>Eukaryota</taxon>
        <taxon>Fungi</taxon>
        <taxon>Dikarya</taxon>
        <taxon>Ascomycota</taxon>
        <taxon>Pezizomycotina</taxon>
        <taxon>Eurotiomycetes</taxon>
        <taxon>Chaetothyriomycetidae</taxon>
        <taxon>Phaeomoniellales</taxon>
        <taxon>Phaeomoniellaceae</taxon>
        <taxon>Phaeomoniella</taxon>
    </lineage>
</organism>
<comment type="subcellular location">
    <subcellularLocation>
        <location evidence="1">Cell membrane</location>
        <topology evidence="1">Multi-pass membrane protein</topology>
    </subcellularLocation>
</comment>
<feature type="transmembrane region" description="Helical" evidence="7">
    <location>
        <begin position="279"/>
        <end position="296"/>
    </location>
</feature>
<dbReference type="SUPFAM" id="SSF103473">
    <property type="entry name" value="MFS general substrate transporter"/>
    <property type="match status" value="1"/>
</dbReference>
<evidence type="ECO:0000256" key="4">
    <source>
        <dbReference type="ARBA" id="ARBA00022989"/>
    </source>
</evidence>
<proteinExistence type="predicted"/>
<reference evidence="8 9" key="1">
    <citation type="submission" date="2015-05" db="EMBL/GenBank/DDBJ databases">
        <title>Distinctive expansion of gene families associated with plant cell wall degradation and secondary metabolism in the genomes of grapevine trunk pathogens.</title>
        <authorList>
            <person name="Lawrence D.P."/>
            <person name="Travadon R."/>
            <person name="Rolshausen P.E."/>
            <person name="Baumgartner K."/>
        </authorList>
    </citation>
    <scope>NUCLEOTIDE SEQUENCE [LARGE SCALE GENOMIC DNA]</scope>
    <source>
        <strain evidence="8">UCRPC4</strain>
    </source>
</reference>
<feature type="transmembrane region" description="Helical" evidence="7">
    <location>
        <begin position="98"/>
        <end position="117"/>
    </location>
</feature>
<dbReference type="PANTHER" id="PTHR23513:SF6">
    <property type="entry name" value="MAJOR FACILITATOR SUPERFAMILY ASSOCIATED DOMAIN-CONTAINING PROTEIN"/>
    <property type="match status" value="1"/>
</dbReference>
<feature type="transmembrane region" description="Helical" evidence="7">
    <location>
        <begin position="372"/>
        <end position="398"/>
    </location>
</feature>
<dbReference type="InterPro" id="IPR036259">
    <property type="entry name" value="MFS_trans_sf"/>
</dbReference>
<feature type="transmembrane region" description="Helical" evidence="7">
    <location>
        <begin position="69"/>
        <end position="91"/>
    </location>
</feature>
<dbReference type="EMBL" id="LCWF01000121">
    <property type="protein sequence ID" value="KKY18438.1"/>
    <property type="molecule type" value="Genomic_DNA"/>
</dbReference>
<dbReference type="Proteomes" id="UP000053317">
    <property type="component" value="Unassembled WGS sequence"/>
</dbReference>
<feature type="transmembrane region" description="Helical" evidence="7">
    <location>
        <begin position="346"/>
        <end position="365"/>
    </location>
</feature>